<name>A0A7S9PRJ6_EPIFF</name>
<accession>A0A7S9PRJ6</accession>
<reference evidence="1 2" key="1">
    <citation type="journal article" date="2018" name="PLoS Genet.">
        <title>Repeat elements organise 3D genome structure and mediate transcription in the filamentous fungus Epichloe festucae.</title>
        <authorList>
            <person name="Winter D.J."/>
            <person name="Ganley A.R.D."/>
            <person name="Young C.A."/>
            <person name="Liachko I."/>
            <person name="Schardl C.L."/>
            <person name="Dupont P.Y."/>
            <person name="Berry D."/>
            <person name="Ram A."/>
            <person name="Scott B."/>
            <person name="Cox M.P."/>
        </authorList>
    </citation>
    <scope>NUCLEOTIDE SEQUENCE [LARGE SCALE GENOMIC DNA]</scope>
    <source>
        <strain evidence="1 2">Fl1</strain>
    </source>
</reference>
<dbReference type="Proteomes" id="UP000594364">
    <property type="component" value="Chromosome 1"/>
</dbReference>
<dbReference type="OrthoDB" id="4879928at2759"/>
<organism evidence="1 2">
    <name type="scientific">Epichloe festucae (strain Fl1)</name>
    <dbReference type="NCBI Taxonomy" id="877507"/>
    <lineage>
        <taxon>Eukaryota</taxon>
        <taxon>Fungi</taxon>
        <taxon>Dikarya</taxon>
        <taxon>Ascomycota</taxon>
        <taxon>Pezizomycotina</taxon>
        <taxon>Sordariomycetes</taxon>
        <taxon>Hypocreomycetidae</taxon>
        <taxon>Hypocreales</taxon>
        <taxon>Clavicipitaceae</taxon>
        <taxon>Epichloe</taxon>
    </lineage>
</organism>
<sequence length="546" mass="60940">MSETLTVESGAAISAFIQELSIKASGGKPVDEETLALRLLAAEHASPDYDLSNIHSLSAVNGPSTASAEGDDRFDKLTALMMGDTKSPDEQVAAGQTPKPPPIIILPGYDDSSAMANYDTLMDANSMIQLYANLMQVQLKPGGFDITSEAAEAYNFQAKQAYDAMMGPMAGFFIFDSGSAQQISNTIARDQIHDKFLGAVFDNFGFDKNTKAQLDGQLSTFVSGLSKIAPGNANSIDFSLRLGLCPRRNITADEDNPVYVYQPTIFLIRMSFDTSSFYQSTGKHSGVNMVALKFNLSVTKCTFNARKFEQNRPKFDEMFQLVTNNNLKAYSQLLNKQLKTDEPNPGSKLNMSHASLTIRLTTHAFNLNRAQGVHDECPTLWYVNFQKNVSSQDIGKIKDYRQSMLDFRSWLTAKWWNEVSRRHGNPDDFTQRVEQSKEFAKITCEDMVKVSCGMVDVDGDTMKAVEPVLQDIVKSVRPGAQTFSEMRVVIIEKYVYDEATHGITSYIRLYEAIFEQGYGEWYSKKYLQNDEKDLFKDLIGKQSTDV</sequence>
<protein>
    <submittedName>
        <fullName evidence="1">Uncharacterized protein</fullName>
    </submittedName>
</protein>
<evidence type="ECO:0000313" key="2">
    <source>
        <dbReference type="Proteomes" id="UP000594364"/>
    </source>
</evidence>
<dbReference type="EMBL" id="CP031385">
    <property type="protein sequence ID" value="QPG93466.1"/>
    <property type="molecule type" value="Genomic_DNA"/>
</dbReference>
<gene>
    <name evidence="1" type="ORF">C2857_000052</name>
</gene>
<dbReference type="AlphaFoldDB" id="A0A7S9PRJ6"/>
<keyword evidence="2" id="KW-1185">Reference proteome</keyword>
<proteinExistence type="predicted"/>
<evidence type="ECO:0000313" key="1">
    <source>
        <dbReference type="EMBL" id="QPG93466.1"/>
    </source>
</evidence>